<reference evidence="4 5" key="1">
    <citation type="submission" date="2018-11" db="EMBL/GenBank/DDBJ databases">
        <authorList>
            <consortium name="Pathogen Informatics"/>
        </authorList>
    </citation>
    <scope>NUCLEOTIDE SEQUENCE [LARGE SCALE GENOMIC DNA]</scope>
</reference>
<dbReference type="OrthoDB" id="63267at2759"/>
<feature type="binding site" evidence="1">
    <location>
        <position position="109"/>
    </location>
    <ligand>
        <name>ATP</name>
        <dbReference type="ChEBI" id="CHEBI:30616"/>
    </ligand>
</feature>
<dbReference type="Gene3D" id="3.30.200.20">
    <property type="entry name" value="Phosphorylase Kinase, domain 1"/>
    <property type="match status" value="1"/>
</dbReference>
<keyword evidence="5" id="KW-1185">Reference proteome</keyword>
<dbReference type="InParanoid" id="A0A3P7G308"/>
<accession>A0A3P7G308</accession>
<gene>
    <name evidence="4" type="ORF">WBA_LOCUS9083</name>
</gene>
<organism evidence="4 5">
    <name type="scientific">Wuchereria bancrofti</name>
    <dbReference type="NCBI Taxonomy" id="6293"/>
    <lineage>
        <taxon>Eukaryota</taxon>
        <taxon>Metazoa</taxon>
        <taxon>Ecdysozoa</taxon>
        <taxon>Nematoda</taxon>
        <taxon>Chromadorea</taxon>
        <taxon>Rhabditida</taxon>
        <taxon>Spirurina</taxon>
        <taxon>Spiruromorpha</taxon>
        <taxon>Filarioidea</taxon>
        <taxon>Onchocercidae</taxon>
        <taxon>Wuchereria</taxon>
    </lineage>
</organism>
<proteinExistence type="predicted"/>
<dbReference type="InterPro" id="IPR000719">
    <property type="entry name" value="Prot_kinase_dom"/>
</dbReference>
<dbReference type="InterPro" id="IPR017441">
    <property type="entry name" value="Protein_kinase_ATP_BS"/>
</dbReference>
<evidence type="ECO:0000256" key="1">
    <source>
        <dbReference type="PROSITE-ProRule" id="PRU10141"/>
    </source>
</evidence>
<evidence type="ECO:0000313" key="4">
    <source>
        <dbReference type="EMBL" id="VDM15755.1"/>
    </source>
</evidence>
<dbReference type="PROSITE" id="PS50011">
    <property type="entry name" value="PROTEIN_KINASE_DOM"/>
    <property type="match status" value="1"/>
</dbReference>
<protein>
    <recommendedName>
        <fullName evidence="3">Protein kinase domain-containing protein</fullName>
    </recommendedName>
</protein>
<keyword evidence="2" id="KW-0472">Membrane</keyword>
<dbReference type="GO" id="GO:0005524">
    <property type="term" value="F:ATP binding"/>
    <property type="evidence" value="ECO:0007669"/>
    <property type="project" value="UniProtKB-UniRule"/>
</dbReference>
<dbReference type="AlphaFoldDB" id="A0A3P7G308"/>
<evidence type="ECO:0000256" key="2">
    <source>
        <dbReference type="SAM" id="Phobius"/>
    </source>
</evidence>
<dbReference type="GO" id="GO:0004672">
    <property type="term" value="F:protein kinase activity"/>
    <property type="evidence" value="ECO:0007669"/>
    <property type="project" value="InterPro"/>
</dbReference>
<dbReference type="SUPFAM" id="SSF56112">
    <property type="entry name" value="Protein kinase-like (PK-like)"/>
    <property type="match status" value="1"/>
</dbReference>
<evidence type="ECO:0000259" key="3">
    <source>
        <dbReference type="PROSITE" id="PS50011"/>
    </source>
</evidence>
<keyword evidence="2" id="KW-0812">Transmembrane</keyword>
<sequence length="133" mass="14821">MPLAPQCDAPWDDNNILCNTNKIDDHYSSENDSDVSLSTAIDTATINSAKTKAKAMTSEIEITEIAKEGEKADPSQFELLSMIGQGSFGKVLLVKKIHGRDTGQLFAMKILKKATLKGISFFFYVFFFLRIHR</sequence>
<dbReference type="EMBL" id="UYWW01008420">
    <property type="protein sequence ID" value="VDM15755.1"/>
    <property type="molecule type" value="Genomic_DNA"/>
</dbReference>
<dbReference type="Proteomes" id="UP000270924">
    <property type="component" value="Unassembled WGS sequence"/>
</dbReference>
<evidence type="ECO:0000313" key="5">
    <source>
        <dbReference type="Proteomes" id="UP000270924"/>
    </source>
</evidence>
<feature type="domain" description="Protein kinase" evidence="3">
    <location>
        <begin position="77"/>
        <end position="133"/>
    </location>
</feature>
<dbReference type="PROSITE" id="PS00107">
    <property type="entry name" value="PROTEIN_KINASE_ATP"/>
    <property type="match status" value="1"/>
</dbReference>
<dbReference type="InterPro" id="IPR011009">
    <property type="entry name" value="Kinase-like_dom_sf"/>
</dbReference>
<keyword evidence="2" id="KW-1133">Transmembrane helix</keyword>
<keyword evidence="1" id="KW-0067">ATP-binding</keyword>
<name>A0A3P7G308_WUCBA</name>
<feature type="transmembrane region" description="Helical" evidence="2">
    <location>
        <begin position="114"/>
        <end position="131"/>
    </location>
</feature>
<keyword evidence="1" id="KW-0547">Nucleotide-binding</keyword>